<keyword evidence="1" id="KW-0902">Two-component regulatory system</keyword>
<dbReference type="GO" id="GO:0006355">
    <property type="term" value="P:regulation of DNA-templated transcription"/>
    <property type="evidence" value="ECO:0007669"/>
    <property type="project" value="InterPro"/>
</dbReference>
<comment type="caution">
    <text evidence="7">The sequence shown here is derived from an EMBL/GenBank/DDBJ whole genome shotgun (WGS) entry which is preliminary data.</text>
</comment>
<keyword evidence="5" id="KW-0597">Phosphoprotein</keyword>
<feature type="modified residue" description="4-aspartylphosphate" evidence="5">
    <location>
        <position position="53"/>
    </location>
</feature>
<dbReference type="InterPro" id="IPR036388">
    <property type="entry name" value="WH-like_DNA-bd_sf"/>
</dbReference>
<evidence type="ECO:0000256" key="2">
    <source>
        <dbReference type="ARBA" id="ARBA00023015"/>
    </source>
</evidence>
<evidence type="ECO:0000256" key="1">
    <source>
        <dbReference type="ARBA" id="ARBA00023012"/>
    </source>
</evidence>
<dbReference type="SUPFAM" id="SSF52172">
    <property type="entry name" value="CheY-like"/>
    <property type="match status" value="1"/>
</dbReference>
<dbReference type="PROSITE" id="PS50110">
    <property type="entry name" value="RESPONSE_REGULATORY"/>
    <property type="match status" value="1"/>
</dbReference>
<dbReference type="SMART" id="SM01043">
    <property type="entry name" value="BTAD"/>
    <property type="match status" value="1"/>
</dbReference>
<evidence type="ECO:0000256" key="5">
    <source>
        <dbReference type="PROSITE-ProRule" id="PRU00169"/>
    </source>
</evidence>
<dbReference type="PANTHER" id="PTHR35807">
    <property type="entry name" value="TRANSCRIPTIONAL REGULATOR REDD-RELATED"/>
    <property type="match status" value="1"/>
</dbReference>
<keyword evidence="8" id="KW-1185">Reference proteome</keyword>
<dbReference type="PANTHER" id="PTHR35807:SF2">
    <property type="entry name" value="TRANSCRIPTIONAL ACTIVATOR DOMAIN"/>
    <property type="match status" value="1"/>
</dbReference>
<dbReference type="Gene3D" id="3.40.50.2300">
    <property type="match status" value="1"/>
</dbReference>
<dbReference type="SUPFAM" id="SSF46894">
    <property type="entry name" value="C-terminal effector domain of the bipartite response regulators"/>
    <property type="match status" value="1"/>
</dbReference>
<keyword evidence="4" id="KW-0804">Transcription</keyword>
<dbReference type="InterPro" id="IPR016032">
    <property type="entry name" value="Sig_transdc_resp-reg_C-effctor"/>
</dbReference>
<sequence length="375" mass="42769">MRIIIIDDEKAMHLIMKKMLSKISSVEIVGLFRDTEAAASFMNDHVVDMAFVDISMPNESGLLFAKRMAETGRNLQIAFVTSHKEYAMEAFDIYAIDYIVKPVTLERLERTVNRAMAIHQFAVLAETGRNRDTVSIFCMGGLEVRNGQRLHVKWRSQKSAELFAYLLLNRGRMVAKARITDDIFAGMAAKNAENYLHTTVYQMRKSLESYGIELKIESDHGSYGMDITGAYIDFVELEEKMKRFGVIDRSNLNEAKEAEELYVGDLFGDKAFFWALSDIERLSAMYTAFVKKLAEALLKNNENELAVRLLLKLLNRDGLDEETVSMLLAALTAQKNRTAVAEQYMRYVKLLRHELGIGPSKRLANQYERLLSELD</sequence>
<keyword evidence="3 7" id="KW-0238">DNA-binding</keyword>
<evidence type="ECO:0000259" key="6">
    <source>
        <dbReference type="PROSITE" id="PS50110"/>
    </source>
</evidence>
<dbReference type="RefSeq" id="WP_094018439.1">
    <property type="nucleotide sequence ID" value="NZ_NMQW01000057.1"/>
</dbReference>
<dbReference type="Pfam" id="PF03704">
    <property type="entry name" value="BTAD"/>
    <property type="match status" value="1"/>
</dbReference>
<dbReference type="Proteomes" id="UP000215509">
    <property type="component" value="Unassembled WGS sequence"/>
</dbReference>
<dbReference type="SUPFAM" id="SSF48452">
    <property type="entry name" value="TPR-like"/>
    <property type="match status" value="1"/>
</dbReference>
<dbReference type="InterPro" id="IPR001789">
    <property type="entry name" value="Sig_transdc_resp-reg_receiver"/>
</dbReference>
<evidence type="ECO:0000313" key="7">
    <source>
        <dbReference type="EMBL" id="OXM82797.1"/>
    </source>
</evidence>
<organism evidence="7 8">
    <name type="scientific">Paenibacillus rigui</name>
    <dbReference type="NCBI Taxonomy" id="554312"/>
    <lineage>
        <taxon>Bacteria</taxon>
        <taxon>Bacillati</taxon>
        <taxon>Bacillota</taxon>
        <taxon>Bacilli</taxon>
        <taxon>Bacillales</taxon>
        <taxon>Paenibacillaceae</taxon>
        <taxon>Paenibacillus</taxon>
    </lineage>
</organism>
<reference evidence="7 8" key="1">
    <citation type="submission" date="2017-07" db="EMBL/GenBank/DDBJ databases">
        <title>Genome sequencing and assembly of Paenibacillus rigui.</title>
        <authorList>
            <person name="Mayilraj S."/>
        </authorList>
    </citation>
    <scope>NUCLEOTIDE SEQUENCE [LARGE SCALE GENOMIC DNA]</scope>
    <source>
        <strain evidence="7 8">JCM 16352</strain>
    </source>
</reference>
<dbReference type="OrthoDB" id="3190595at2"/>
<dbReference type="EMBL" id="NMQW01000057">
    <property type="protein sequence ID" value="OXM82797.1"/>
    <property type="molecule type" value="Genomic_DNA"/>
</dbReference>
<evidence type="ECO:0000313" key="8">
    <source>
        <dbReference type="Proteomes" id="UP000215509"/>
    </source>
</evidence>
<dbReference type="GO" id="GO:0003677">
    <property type="term" value="F:DNA binding"/>
    <property type="evidence" value="ECO:0007669"/>
    <property type="project" value="UniProtKB-KW"/>
</dbReference>
<name>A0A229UHC5_9BACL</name>
<dbReference type="InterPro" id="IPR051677">
    <property type="entry name" value="AfsR-DnrI-RedD_regulator"/>
</dbReference>
<feature type="domain" description="Response regulatory" evidence="6">
    <location>
        <begin position="2"/>
        <end position="116"/>
    </location>
</feature>
<evidence type="ECO:0000256" key="4">
    <source>
        <dbReference type="ARBA" id="ARBA00023163"/>
    </source>
</evidence>
<accession>A0A229UHC5</accession>
<protein>
    <submittedName>
        <fullName evidence="7">DNA-binding response regulator</fullName>
    </submittedName>
</protein>
<dbReference type="Gene3D" id="1.25.40.10">
    <property type="entry name" value="Tetratricopeptide repeat domain"/>
    <property type="match status" value="1"/>
</dbReference>
<evidence type="ECO:0000256" key="3">
    <source>
        <dbReference type="ARBA" id="ARBA00023125"/>
    </source>
</evidence>
<dbReference type="InterPro" id="IPR005158">
    <property type="entry name" value="BTAD"/>
</dbReference>
<dbReference type="InterPro" id="IPR011990">
    <property type="entry name" value="TPR-like_helical_dom_sf"/>
</dbReference>
<gene>
    <name evidence="7" type="ORF">CF651_29480</name>
</gene>
<keyword evidence="2" id="KW-0805">Transcription regulation</keyword>
<dbReference type="AlphaFoldDB" id="A0A229UHC5"/>
<dbReference type="InterPro" id="IPR011006">
    <property type="entry name" value="CheY-like_superfamily"/>
</dbReference>
<dbReference type="SMART" id="SM00448">
    <property type="entry name" value="REC"/>
    <property type="match status" value="1"/>
</dbReference>
<proteinExistence type="predicted"/>
<dbReference type="GO" id="GO:0000160">
    <property type="term" value="P:phosphorelay signal transduction system"/>
    <property type="evidence" value="ECO:0007669"/>
    <property type="project" value="UniProtKB-KW"/>
</dbReference>
<dbReference type="Pfam" id="PF00072">
    <property type="entry name" value="Response_reg"/>
    <property type="match status" value="1"/>
</dbReference>
<dbReference type="Gene3D" id="1.10.10.10">
    <property type="entry name" value="Winged helix-like DNA-binding domain superfamily/Winged helix DNA-binding domain"/>
    <property type="match status" value="1"/>
</dbReference>